<feature type="domain" description="AB hydrolase-1" evidence="2">
    <location>
        <begin position="95"/>
        <end position="284"/>
    </location>
</feature>
<dbReference type="GO" id="GO:0016787">
    <property type="term" value="F:hydrolase activity"/>
    <property type="evidence" value="ECO:0007669"/>
    <property type="project" value="UniProtKB-KW"/>
</dbReference>
<feature type="compositionally biased region" description="Basic and acidic residues" evidence="1">
    <location>
        <begin position="7"/>
        <end position="18"/>
    </location>
</feature>
<keyword evidence="3" id="KW-0378">Hydrolase</keyword>
<feature type="region of interest" description="Disordered" evidence="1">
    <location>
        <begin position="1"/>
        <end position="23"/>
    </location>
</feature>
<dbReference type="Proteomes" id="UP000610124">
    <property type="component" value="Unassembled WGS sequence"/>
</dbReference>
<dbReference type="InterPro" id="IPR000073">
    <property type="entry name" value="AB_hydrolase_1"/>
</dbReference>
<dbReference type="Pfam" id="PF12697">
    <property type="entry name" value="Abhydrolase_6"/>
    <property type="match status" value="1"/>
</dbReference>
<dbReference type="EMBL" id="BMUB01000003">
    <property type="protein sequence ID" value="GGU66967.1"/>
    <property type="molecule type" value="Genomic_DNA"/>
</dbReference>
<protein>
    <submittedName>
        <fullName evidence="3">Alpha/beta hydrolase</fullName>
    </submittedName>
</protein>
<evidence type="ECO:0000313" key="4">
    <source>
        <dbReference type="Proteomes" id="UP000610124"/>
    </source>
</evidence>
<reference evidence="3" key="1">
    <citation type="journal article" date="2014" name="Int. J. Syst. Evol. Microbiol.">
        <title>Complete genome sequence of Corynebacterium casei LMG S-19264T (=DSM 44701T), isolated from a smear-ripened cheese.</title>
        <authorList>
            <consortium name="US DOE Joint Genome Institute (JGI-PGF)"/>
            <person name="Walter F."/>
            <person name="Albersmeier A."/>
            <person name="Kalinowski J."/>
            <person name="Ruckert C."/>
        </authorList>
    </citation>
    <scope>NUCLEOTIDE SEQUENCE</scope>
    <source>
        <strain evidence="3">JCM 4434</strain>
    </source>
</reference>
<name>A0A8H9LQU9_KITAU</name>
<evidence type="ECO:0000256" key="1">
    <source>
        <dbReference type="SAM" id="MobiDB-lite"/>
    </source>
</evidence>
<accession>A0A8H9LQU9</accession>
<dbReference type="Gene3D" id="3.40.50.1820">
    <property type="entry name" value="alpha/beta hydrolase"/>
    <property type="match status" value="1"/>
</dbReference>
<evidence type="ECO:0000259" key="2">
    <source>
        <dbReference type="Pfam" id="PF12697"/>
    </source>
</evidence>
<proteinExistence type="predicted"/>
<gene>
    <name evidence="3" type="ORF">GCM10010502_17590</name>
</gene>
<sequence>MLISRPEQGKARERREQGDPMDPAQALIRTTLNPTARIAPGLAGRAAFELFRRPLRRSRVRPAEREVHRRAALERLTVHGKSVVGYRWGSGERPVLLLHGWRSRASRFAPFVPRLRALGLSAVAFDAPGHGDSGGRSTSVLEYRELVLRLQDRYGPFEAVIAHSLGVCAAFGALGDGLRAGRLAAVSGVSEVGFFPAAFCAGLGLDAAVERALRGRIVQDLFAGDAGAWDRYDAAGRAGAVGLPILVLHDEGDDVVPLGQAHRLKRAYGEQLDLVVTRGLGHRRIIGEPTVVDQVIGFISAGLGVTAA</sequence>
<comment type="caution">
    <text evidence="3">The sequence shown here is derived from an EMBL/GenBank/DDBJ whole genome shotgun (WGS) entry which is preliminary data.</text>
</comment>
<dbReference type="AlphaFoldDB" id="A0A8H9LQU9"/>
<reference evidence="3" key="2">
    <citation type="submission" date="2020-09" db="EMBL/GenBank/DDBJ databases">
        <authorList>
            <person name="Sun Q."/>
            <person name="Ohkuma M."/>
        </authorList>
    </citation>
    <scope>NUCLEOTIDE SEQUENCE</scope>
    <source>
        <strain evidence="3">JCM 4434</strain>
    </source>
</reference>
<dbReference type="SUPFAM" id="SSF53474">
    <property type="entry name" value="alpha/beta-Hydrolases"/>
    <property type="match status" value="1"/>
</dbReference>
<dbReference type="InterPro" id="IPR029058">
    <property type="entry name" value="AB_hydrolase_fold"/>
</dbReference>
<evidence type="ECO:0000313" key="3">
    <source>
        <dbReference type="EMBL" id="GGU66967.1"/>
    </source>
</evidence>
<organism evidence="3 4">
    <name type="scientific">Kitasatospora aureofaciens</name>
    <name type="common">Streptomyces aureofaciens</name>
    <dbReference type="NCBI Taxonomy" id="1894"/>
    <lineage>
        <taxon>Bacteria</taxon>
        <taxon>Bacillati</taxon>
        <taxon>Actinomycetota</taxon>
        <taxon>Actinomycetes</taxon>
        <taxon>Kitasatosporales</taxon>
        <taxon>Streptomycetaceae</taxon>
        <taxon>Kitasatospora</taxon>
    </lineage>
</organism>